<evidence type="ECO:0000313" key="5">
    <source>
        <dbReference type="EMBL" id="KAF2705581.1"/>
    </source>
</evidence>
<dbReference type="CDD" id="cd06532">
    <property type="entry name" value="Glyco_transf_25"/>
    <property type="match status" value="1"/>
</dbReference>
<evidence type="ECO:0000259" key="4">
    <source>
        <dbReference type="Pfam" id="PF01755"/>
    </source>
</evidence>
<protein>
    <submittedName>
        <fullName evidence="5">Glycosyltransferase family 25 protein</fullName>
    </submittedName>
</protein>
<dbReference type="Pfam" id="PF01755">
    <property type="entry name" value="Glyco_transf_25"/>
    <property type="match status" value="1"/>
</dbReference>
<feature type="domain" description="Glycosyl transferase family 25" evidence="4">
    <location>
        <begin position="57"/>
        <end position="155"/>
    </location>
</feature>
<dbReference type="PANTHER" id="PTHR10730">
    <property type="entry name" value="PROCOLLAGEN-LYSINE,2-OXOGLUTARATE 5-DIOXYGENASE/GLYCOSYLTRANSFERASE 25 FAMILY MEMBER"/>
    <property type="match status" value="1"/>
</dbReference>
<reference evidence="5" key="1">
    <citation type="journal article" date="2020" name="Stud. Mycol.">
        <title>101 Dothideomycetes genomes: a test case for predicting lifestyles and emergence of pathogens.</title>
        <authorList>
            <person name="Haridas S."/>
            <person name="Albert R."/>
            <person name="Binder M."/>
            <person name="Bloem J."/>
            <person name="Labutti K."/>
            <person name="Salamov A."/>
            <person name="Andreopoulos B."/>
            <person name="Baker S."/>
            <person name="Barry K."/>
            <person name="Bills G."/>
            <person name="Bluhm B."/>
            <person name="Cannon C."/>
            <person name="Castanera R."/>
            <person name="Culley D."/>
            <person name="Daum C."/>
            <person name="Ezra D."/>
            <person name="Gonzalez J."/>
            <person name="Henrissat B."/>
            <person name="Kuo A."/>
            <person name="Liang C."/>
            <person name="Lipzen A."/>
            <person name="Lutzoni F."/>
            <person name="Magnuson J."/>
            <person name="Mondo S."/>
            <person name="Nolan M."/>
            <person name="Ohm R."/>
            <person name="Pangilinan J."/>
            <person name="Park H.-J."/>
            <person name="Ramirez L."/>
            <person name="Alfaro M."/>
            <person name="Sun H."/>
            <person name="Tritt A."/>
            <person name="Yoshinaga Y."/>
            <person name="Zwiers L.-H."/>
            <person name="Turgeon B."/>
            <person name="Goodwin S."/>
            <person name="Spatafora J."/>
            <person name="Crous P."/>
            <person name="Grigoriev I."/>
        </authorList>
    </citation>
    <scope>NUCLEOTIDE SEQUENCE</scope>
    <source>
        <strain evidence="5">CBS 279.74</strain>
    </source>
</reference>
<gene>
    <name evidence="5" type="ORF">K504DRAFT_439861</name>
</gene>
<keyword evidence="6" id="KW-1185">Reference proteome</keyword>
<dbReference type="InterPro" id="IPR050757">
    <property type="entry name" value="Collagen_mod_GT25"/>
</dbReference>
<evidence type="ECO:0000256" key="3">
    <source>
        <dbReference type="ARBA" id="ARBA00022679"/>
    </source>
</evidence>
<accession>A0A6G1JZE3</accession>
<evidence type="ECO:0000256" key="2">
    <source>
        <dbReference type="ARBA" id="ARBA00022676"/>
    </source>
</evidence>
<dbReference type="EMBL" id="MU005778">
    <property type="protein sequence ID" value="KAF2705581.1"/>
    <property type="molecule type" value="Genomic_DNA"/>
</dbReference>
<dbReference type="GO" id="GO:0016740">
    <property type="term" value="F:transferase activity"/>
    <property type="evidence" value="ECO:0007669"/>
    <property type="project" value="UniProtKB-KW"/>
</dbReference>
<dbReference type="AlphaFoldDB" id="A0A6G1JZE3"/>
<evidence type="ECO:0000313" key="6">
    <source>
        <dbReference type="Proteomes" id="UP000799428"/>
    </source>
</evidence>
<comment type="similarity">
    <text evidence="1">Belongs to the glycosyltransferase 25 family.</text>
</comment>
<name>A0A6G1JZE3_9PLEO</name>
<evidence type="ECO:0000256" key="1">
    <source>
        <dbReference type="ARBA" id="ARBA00006721"/>
    </source>
</evidence>
<dbReference type="PANTHER" id="PTHR10730:SF53">
    <property type="entry name" value="GLYCOSYLTRANSFERASE 25 FAMILY MEMBER"/>
    <property type="match status" value="1"/>
</dbReference>
<proteinExistence type="inferred from homology"/>
<sequence length="387" mass="43601">MLRGPLICLCIFAFGWLFLSFFWAYGSFDQAAGRIVHSDLLSRSNLYDVQNQTLGFQRIFVASLPSRSDKRDEMVIAASFTGITIDWVDGVDGATIPAKAIPNVRSRPLRNTSNNTLGCWRVHMNIAQQIVRDNIASALVMEDDADWDVNLKGQLVEFARGTRYLLDQETKSPHSPYGDGWDGLWLGHCGLRNREQEDQRYWVIRDDPTAVPRGYLWGNPPRQPNLSPPVLNGTFNRVVYRPTRGLCMAGYAISLAGARRLLRDQQEVRAVPSDRALNRLCTHAGGMCLAPYPTLIGSYKGPGPATKGSDRVQLSTQEDRKVGRTGEIVFSMRLNFWQMIDKEKKLPIKSQWPAMTMLPEINGTVEIPRGEGVFVKKEEYLPFPRPD</sequence>
<dbReference type="InterPro" id="IPR002654">
    <property type="entry name" value="Glyco_trans_25"/>
</dbReference>
<dbReference type="Proteomes" id="UP000799428">
    <property type="component" value="Unassembled WGS sequence"/>
</dbReference>
<keyword evidence="3 5" id="KW-0808">Transferase</keyword>
<organism evidence="5 6">
    <name type="scientific">Pleomassaria siparia CBS 279.74</name>
    <dbReference type="NCBI Taxonomy" id="1314801"/>
    <lineage>
        <taxon>Eukaryota</taxon>
        <taxon>Fungi</taxon>
        <taxon>Dikarya</taxon>
        <taxon>Ascomycota</taxon>
        <taxon>Pezizomycotina</taxon>
        <taxon>Dothideomycetes</taxon>
        <taxon>Pleosporomycetidae</taxon>
        <taxon>Pleosporales</taxon>
        <taxon>Pleomassariaceae</taxon>
        <taxon>Pleomassaria</taxon>
    </lineage>
</organism>
<keyword evidence="2" id="KW-0328">Glycosyltransferase</keyword>
<dbReference type="OrthoDB" id="47375at2759"/>